<dbReference type="EMBL" id="JACJVQ010000001">
    <property type="protein sequence ID" value="MBB6632583.1"/>
    <property type="molecule type" value="Genomic_DNA"/>
</dbReference>
<dbReference type="PANTHER" id="PTHR46025">
    <property type="entry name" value="XYLOSYLTRANSFERASE OXT"/>
    <property type="match status" value="1"/>
</dbReference>
<dbReference type="RefSeq" id="WP_185117825.1">
    <property type="nucleotide sequence ID" value="NZ_JACJVQ010000001.1"/>
</dbReference>
<dbReference type="GO" id="GO:0030158">
    <property type="term" value="F:protein xylosyltransferase activity"/>
    <property type="evidence" value="ECO:0007669"/>
    <property type="project" value="InterPro"/>
</dbReference>
<dbReference type="PANTHER" id="PTHR46025:SF3">
    <property type="entry name" value="XYLOSYLTRANSFERASE OXT"/>
    <property type="match status" value="1"/>
</dbReference>
<evidence type="ECO:0000256" key="9">
    <source>
        <dbReference type="ARBA" id="ARBA00022989"/>
    </source>
</evidence>
<dbReference type="InterPro" id="IPR043538">
    <property type="entry name" value="XYLT"/>
</dbReference>
<keyword evidence="6" id="KW-0479">Metal-binding</keyword>
<evidence type="ECO:0000256" key="7">
    <source>
        <dbReference type="ARBA" id="ARBA00022824"/>
    </source>
</evidence>
<dbReference type="Proteomes" id="UP000535838">
    <property type="component" value="Unassembled WGS sequence"/>
</dbReference>
<evidence type="ECO:0000256" key="10">
    <source>
        <dbReference type="ARBA" id="ARBA00023034"/>
    </source>
</evidence>
<evidence type="ECO:0000313" key="16">
    <source>
        <dbReference type="Proteomes" id="UP000535838"/>
    </source>
</evidence>
<proteinExistence type="predicted"/>
<name>A0A841SJ88_9BACL</name>
<evidence type="ECO:0000256" key="14">
    <source>
        <dbReference type="ARBA" id="ARBA00042865"/>
    </source>
</evidence>
<evidence type="ECO:0000256" key="3">
    <source>
        <dbReference type="ARBA" id="ARBA00022676"/>
    </source>
</evidence>
<dbReference type="GO" id="GO:0046872">
    <property type="term" value="F:metal ion binding"/>
    <property type="evidence" value="ECO:0007669"/>
    <property type="project" value="UniProtKB-KW"/>
</dbReference>
<keyword evidence="3" id="KW-0328">Glycosyltransferase</keyword>
<evidence type="ECO:0000313" key="15">
    <source>
        <dbReference type="EMBL" id="MBB6632583.1"/>
    </source>
</evidence>
<organism evidence="15 16">
    <name type="scientific">Cohnella thailandensis</name>
    <dbReference type="NCBI Taxonomy" id="557557"/>
    <lineage>
        <taxon>Bacteria</taxon>
        <taxon>Bacillati</taxon>
        <taxon>Bacillota</taxon>
        <taxon>Bacilli</taxon>
        <taxon>Bacillales</taxon>
        <taxon>Paenibacillaceae</taxon>
        <taxon>Cohnella</taxon>
    </lineage>
</organism>
<comment type="subcellular location">
    <subcellularLocation>
        <location evidence="2">Endoplasmic reticulum membrane</location>
        <topology evidence="2">Single-pass type II membrane protein</topology>
    </subcellularLocation>
    <subcellularLocation>
        <location evidence="1">Golgi apparatus membrane</location>
        <topology evidence="1">Single-pass type II membrane protein</topology>
    </subcellularLocation>
</comment>
<evidence type="ECO:0000256" key="2">
    <source>
        <dbReference type="ARBA" id="ARBA00004648"/>
    </source>
</evidence>
<evidence type="ECO:0000256" key="6">
    <source>
        <dbReference type="ARBA" id="ARBA00022723"/>
    </source>
</evidence>
<keyword evidence="10" id="KW-0333">Golgi apparatus</keyword>
<evidence type="ECO:0000256" key="8">
    <source>
        <dbReference type="ARBA" id="ARBA00022968"/>
    </source>
</evidence>
<evidence type="ECO:0000256" key="11">
    <source>
        <dbReference type="ARBA" id="ARBA00023136"/>
    </source>
</evidence>
<dbReference type="GO" id="GO:0016020">
    <property type="term" value="C:membrane"/>
    <property type="evidence" value="ECO:0007669"/>
    <property type="project" value="InterPro"/>
</dbReference>
<keyword evidence="9" id="KW-1133">Transmembrane helix</keyword>
<keyword evidence="12" id="KW-1015">Disulfide bond</keyword>
<keyword evidence="13" id="KW-0325">Glycoprotein</keyword>
<dbReference type="InterPro" id="IPR003406">
    <property type="entry name" value="Glyco_trans_14"/>
</dbReference>
<dbReference type="Pfam" id="PF02485">
    <property type="entry name" value="Branch"/>
    <property type="match status" value="1"/>
</dbReference>
<keyword evidence="11" id="KW-0472">Membrane</keyword>
<evidence type="ECO:0000256" key="1">
    <source>
        <dbReference type="ARBA" id="ARBA00004323"/>
    </source>
</evidence>
<accession>A0A841SJ88</accession>
<evidence type="ECO:0000256" key="4">
    <source>
        <dbReference type="ARBA" id="ARBA00022679"/>
    </source>
</evidence>
<evidence type="ECO:0000256" key="13">
    <source>
        <dbReference type="ARBA" id="ARBA00023180"/>
    </source>
</evidence>
<gene>
    <name evidence="15" type="ORF">H7B67_00405</name>
</gene>
<keyword evidence="16" id="KW-1185">Reference proteome</keyword>
<keyword evidence="7" id="KW-0256">Endoplasmic reticulum</keyword>
<keyword evidence="5" id="KW-0812">Transmembrane</keyword>
<evidence type="ECO:0000256" key="5">
    <source>
        <dbReference type="ARBA" id="ARBA00022692"/>
    </source>
</evidence>
<dbReference type="AlphaFoldDB" id="A0A841SJ88"/>
<keyword evidence="4" id="KW-0808">Transferase</keyword>
<dbReference type="GO" id="GO:0050650">
    <property type="term" value="P:chondroitin sulfate proteoglycan biosynthetic process"/>
    <property type="evidence" value="ECO:0007669"/>
    <property type="project" value="TreeGrafter"/>
</dbReference>
<protein>
    <recommendedName>
        <fullName evidence="14">Peptide O-xylosyltransferase</fullName>
    </recommendedName>
</protein>
<comment type="caution">
    <text evidence="15">The sequence shown here is derived from an EMBL/GenBank/DDBJ whole genome shotgun (WGS) entry which is preliminary data.</text>
</comment>
<dbReference type="GO" id="GO:0015012">
    <property type="term" value="P:heparan sulfate proteoglycan biosynthetic process"/>
    <property type="evidence" value="ECO:0007669"/>
    <property type="project" value="TreeGrafter"/>
</dbReference>
<reference evidence="15 16" key="1">
    <citation type="submission" date="2020-08" db="EMBL/GenBank/DDBJ databases">
        <title>Cohnella phylogeny.</title>
        <authorList>
            <person name="Dunlap C."/>
        </authorList>
    </citation>
    <scope>NUCLEOTIDE SEQUENCE [LARGE SCALE GENOMIC DNA]</scope>
    <source>
        <strain evidence="15 16">DSM 25241</strain>
    </source>
</reference>
<evidence type="ECO:0000256" key="12">
    <source>
        <dbReference type="ARBA" id="ARBA00023157"/>
    </source>
</evidence>
<keyword evidence="8" id="KW-0735">Signal-anchor</keyword>
<sequence>MSIAYFIMAHHKPTMLLRLMNAIYSQDNLYLIHADSKADEVLIELVNHLAESNENIRILPSRALSWGGWSLVQVELDAIRYLLSWSGDWNHYINLSGQDFPLASQTVVSKFLSGHQNNYFLFDKVDPEKVVNLQNRYCIEDIDGFQRIGHRKPFEQYFSSHIVQYNSSQWRIISRAFAEYATTSYLSFEMQDYYRYTFLPDEYFFITLIMNSPFAATVLKKNMRFIRMESTENILRHATTLIMDDIGYLFNGDALFARKFDDEIDSNVIDFIENALLR</sequence>